<dbReference type="AlphaFoldDB" id="A0A804P6U8"/>
<keyword evidence="2" id="KW-1185">Reference proteome</keyword>
<dbReference type="EnsemblPlants" id="Zm00001eb212310_T001">
    <property type="protein sequence ID" value="Zm00001eb212310_P001"/>
    <property type="gene ID" value="Zm00001eb212310"/>
</dbReference>
<dbReference type="Proteomes" id="UP000007305">
    <property type="component" value="Chromosome 5"/>
</dbReference>
<organism evidence="1 2">
    <name type="scientific">Zea mays</name>
    <name type="common">Maize</name>
    <dbReference type="NCBI Taxonomy" id="4577"/>
    <lineage>
        <taxon>Eukaryota</taxon>
        <taxon>Viridiplantae</taxon>
        <taxon>Streptophyta</taxon>
        <taxon>Embryophyta</taxon>
        <taxon>Tracheophyta</taxon>
        <taxon>Spermatophyta</taxon>
        <taxon>Magnoliopsida</taxon>
        <taxon>Liliopsida</taxon>
        <taxon>Poales</taxon>
        <taxon>Poaceae</taxon>
        <taxon>PACMAD clade</taxon>
        <taxon>Panicoideae</taxon>
        <taxon>Andropogonodae</taxon>
        <taxon>Andropogoneae</taxon>
        <taxon>Tripsacinae</taxon>
        <taxon>Zea</taxon>
    </lineage>
</organism>
<reference evidence="1" key="3">
    <citation type="submission" date="2021-05" db="UniProtKB">
        <authorList>
            <consortium name="EnsemblPlants"/>
        </authorList>
    </citation>
    <scope>IDENTIFICATION</scope>
    <source>
        <strain evidence="1">cv. B73</strain>
    </source>
</reference>
<reference evidence="2" key="1">
    <citation type="journal article" date="2009" name="Science">
        <title>The B73 maize genome: complexity, diversity, and dynamics.</title>
        <authorList>
            <person name="Schnable P.S."/>
            <person name="Ware D."/>
            <person name="Fulton R.S."/>
            <person name="Stein J.C."/>
            <person name="Wei F."/>
            <person name="Pasternak S."/>
            <person name="Liang C."/>
            <person name="Zhang J."/>
            <person name="Fulton L."/>
            <person name="Graves T.A."/>
            <person name="Minx P."/>
            <person name="Reily A.D."/>
            <person name="Courtney L."/>
            <person name="Kruchowski S.S."/>
            <person name="Tomlinson C."/>
            <person name="Strong C."/>
            <person name="Delehaunty K."/>
            <person name="Fronick C."/>
            <person name="Courtney B."/>
            <person name="Rock S.M."/>
            <person name="Belter E."/>
            <person name="Du F."/>
            <person name="Kim K."/>
            <person name="Abbott R.M."/>
            <person name="Cotton M."/>
            <person name="Levy A."/>
            <person name="Marchetto P."/>
            <person name="Ochoa K."/>
            <person name="Jackson S.M."/>
            <person name="Gillam B."/>
            <person name="Chen W."/>
            <person name="Yan L."/>
            <person name="Higginbotham J."/>
            <person name="Cardenas M."/>
            <person name="Waligorski J."/>
            <person name="Applebaum E."/>
            <person name="Phelps L."/>
            <person name="Falcone J."/>
            <person name="Kanchi K."/>
            <person name="Thane T."/>
            <person name="Scimone A."/>
            <person name="Thane N."/>
            <person name="Henke J."/>
            <person name="Wang T."/>
            <person name="Ruppert J."/>
            <person name="Shah N."/>
            <person name="Rotter K."/>
            <person name="Hodges J."/>
            <person name="Ingenthron E."/>
            <person name="Cordes M."/>
            <person name="Kohlberg S."/>
            <person name="Sgro J."/>
            <person name="Delgado B."/>
            <person name="Mead K."/>
            <person name="Chinwalla A."/>
            <person name="Leonard S."/>
            <person name="Crouse K."/>
            <person name="Collura K."/>
            <person name="Kudrna D."/>
            <person name="Currie J."/>
            <person name="He R."/>
            <person name="Angelova A."/>
            <person name="Rajasekar S."/>
            <person name="Mueller T."/>
            <person name="Lomeli R."/>
            <person name="Scara G."/>
            <person name="Ko A."/>
            <person name="Delaney K."/>
            <person name="Wissotski M."/>
            <person name="Lopez G."/>
            <person name="Campos D."/>
            <person name="Braidotti M."/>
            <person name="Ashley E."/>
            <person name="Golser W."/>
            <person name="Kim H."/>
            <person name="Lee S."/>
            <person name="Lin J."/>
            <person name="Dujmic Z."/>
            <person name="Kim W."/>
            <person name="Talag J."/>
            <person name="Zuccolo A."/>
            <person name="Fan C."/>
            <person name="Sebastian A."/>
            <person name="Kramer M."/>
            <person name="Spiegel L."/>
            <person name="Nascimento L."/>
            <person name="Zutavern T."/>
            <person name="Miller B."/>
            <person name="Ambroise C."/>
            <person name="Muller S."/>
            <person name="Spooner W."/>
            <person name="Narechania A."/>
            <person name="Ren L."/>
            <person name="Wei S."/>
            <person name="Kumari S."/>
            <person name="Faga B."/>
            <person name="Levy M.J."/>
            <person name="McMahan L."/>
            <person name="Van Buren P."/>
            <person name="Vaughn M.W."/>
            <person name="Ying K."/>
            <person name="Yeh C.-T."/>
            <person name="Emrich S.J."/>
            <person name="Jia Y."/>
            <person name="Kalyanaraman A."/>
            <person name="Hsia A.-P."/>
            <person name="Barbazuk W.B."/>
            <person name="Baucom R.S."/>
            <person name="Brutnell T.P."/>
            <person name="Carpita N.C."/>
            <person name="Chaparro C."/>
            <person name="Chia J.-M."/>
            <person name="Deragon J.-M."/>
            <person name="Estill J.C."/>
            <person name="Fu Y."/>
            <person name="Jeddeloh J.A."/>
            <person name="Han Y."/>
            <person name="Lee H."/>
            <person name="Li P."/>
            <person name="Lisch D.R."/>
            <person name="Liu S."/>
            <person name="Liu Z."/>
            <person name="Nagel D.H."/>
            <person name="McCann M.C."/>
            <person name="SanMiguel P."/>
            <person name="Myers A.M."/>
            <person name="Nettleton D."/>
            <person name="Nguyen J."/>
            <person name="Penning B.W."/>
            <person name="Ponnala L."/>
            <person name="Schneider K.L."/>
            <person name="Schwartz D.C."/>
            <person name="Sharma A."/>
            <person name="Soderlund C."/>
            <person name="Springer N.M."/>
            <person name="Sun Q."/>
            <person name="Wang H."/>
            <person name="Waterman M."/>
            <person name="Westerman R."/>
            <person name="Wolfgruber T.K."/>
            <person name="Yang L."/>
            <person name="Yu Y."/>
            <person name="Zhang L."/>
            <person name="Zhou S."/>
            <person name="Zhu Q."/>
            <person name="Bennetzen J.L."/>
            <person name="Dawe R.K."/>
            <person name="Jiang J."/>
            <person name="Jiang N."/>
            <person name="Presting G.G."/>
            <person name="Wessler S.R."/>
            <person name="Aluru S."/>
            <person name="Martienssen R.A."/>
            <person name="Clifton S.W."/>
            <person name="McCombie W.R."/>
            <person name="Wing R.A."/>
            <person name="Wilson R.K."/>
        </authorList>
    </citation>
    <scope>NUCLEOTIDE SEQUENCE [LARGE SCALE GENOMIC DNA]</scope>
    <source>
        <strain evidence="2">cv. B73</strain>
    </source>
</reference>
<evidence type="ECO:0000313" key="1">
    <source>
        <dbReference type="EnsemblPlants" id="Zm00001eb212310_P001"/>
    </source>
</evidence>
<proteinExistence type="predicted"/>
<sequence length="51" mass="5290">MPMSWALTVSVVDTVFAALAAWVSACLSAATAVTRSPRTGVMGRFAFLLSA</sequence>
<evidence type="ECO:0000313" key="2">
    <source>
        <dbReference type="Proteomes" id="UP000007305"/>
    </source>
</evidence>
<dbReference type="InParanoid" id="A0A804P6U8"/>
<name>A0A804P6U8_MAIZE</name>
<accession>A0A804P6U8</accession>
<protein>
    <submittedName>
        <fullName evidence="1">Uncharacterized protein</fullName>
    </submittedName>
</protein>
<reference evidence="1" key="2">
    <citation type="submission" date="2019-07" db="EMBL/GenBank/DDBJ databases">
        <authorList>
            <person name="Seetharam A."/>
            <person name="Woodhouse M."/>
            <person name="Cannon E."/>
        </authorList>
    </citation>
    <scope>NUCLEOTIDE SEQUENCE [LARGE SCALE GENOMIC DNA]</scope>
    <source>
        <strain evidence="1">cv. B73</strain>
    </source>
</reference>
<dbReference type="Gramene" id="Zm00001eb212310_T001">
    <property type="protein sequence ID" value="Zm00001eb212310_P001"/>
    <property type="gene ID" value="Zm00001eb212310"/>
</dbReference>